<keyword evidence="1" id="KW-1133">Transmembrane helix</keyword>
<proteinExistence type="predicted"/>
<dbReference type="Proteomes" id="UP001184861">
    <property type="component" value="Unassembled WGS sequence"/>
</dbReference>
<keyword evidence="1" id="KW-0812">Transmembrane</keyword>
<name>A0AAE3Y5C5_9FLAO</name>
<feature type="transmembrane region" description="Helical" evidence="1">
    <location>
        <begin position="6"/>
        <end position="23"/>
    </location>
</feature>
<dbReference type="AlphaFoldDB" id="A0AAE3Y5C5"/>
<gene>
    <name evidence="2" type="ORF">J2787_000634</name>
</gene>
<dbReference type="RefSeq" id="WP_309944586.1">
    <property type="nucleotide sequence ID" value="NZ_JAVDQY010000001.1"/>
</dbReference>
<dbReference type="EMBL" id="JAVDQY010000001">
    <property type="protein sequence ID" value="MDR6525264.1"/>
    <property type="molecule type" value="Genomic_DNA"/>
</dbReference>
<organism evidence="2 3">
    <name type="scientific">Chryseobacterium rhizosphaerae</name>
    <dbReference type="NCBI Taxonomy" id="395937"/>
    <lineage>
        <taxon>Bacteria</taxon>
        <taxon>Pseudomonadati</taxon>
        <taxon>Bacteroidota</taxon>
        <taxon>Flavobacteriia</taxon>
        <taxon>Flavobacteriales</taxon>
        <taxon>Weeksellaceae</taxon>
        <taxon>Chryseobacterium group</taxon>
        <taxon>Chryseobacterium</taxon>
    </lineage>
</organism>
<sequence>MNKKILILLGIVVVIMLYFYYGGNYMDNNERKNYNQFNKSAINNIILDLDEYARGIRLHFDSGKFIFYPITSPLNENNIFFFTAEKGDRILKKPFQDTLTLEKKDGTILKYTFLKPK</sequence>
<evidence type="ECO:0000256" key="1">
    <source>
        <dbReference type="SAM" id="Phobius"/>
    </source>
</evidence>
<evidence type="ECO:0000313" key="3">
    <source>
        <dbReference type="Proteomes" id="UP001184861"/>
    </source>
</evidence>
<keyword evidence="1" id="KW-0472">Membrane</keyword>
<reference evidence="2" key="1">
    <citation type="submission" date="2023-07" db="EMBL/GenBank/DDBJ databases">
        <title>Sorghum-associated microbial communities from plants grown in Nebraska, USA.</title>
        <authorList>
            <person name="Schachtman D."/>
        </authorList>
    </citation>
    <scope>NUCLEOTIDE SEQUENCE</scope>
    <source>
        <strain evidence="2">DS2360</strain>
    </source>
</reference>
<accession>A0AAE3Y5C5</accession>
<protein>
    <submittedName>
        <fullName evidence="2">Uncharacterized protein YpmB</fullName>
    </submittedName>
</protein>
<evidence type="ECO:0000313" key="2">
    <source>
        <dbReference type="EMBL" id="MDR6525264.1"/>
    </source>
</evidence>
<comment type="caution">
    <text evidence="2">The sequence shown here is derived from an EMBL/GenBank/DDBJ whole genome shotgun (WGS) entry which is preliminary data.</text>
</comment>